<evidence type="ECO:0000313" key="1">
    <source>
        <dbReference type="EMBL" id="SDJ76538.1"/>
    </source>
</evidence>
<proteinExistence type="predicted"/>
<gene>
    <name evidence="1" type="ORF">SAMN05421823_10153</name>
</gene>
<evidence type="ECO:0008006" key="3">
    <source>
        <dbReference type="Google" id="ProtNLM"/>
    </source>
</evidence>
<dbReference type="Pfam" id="PF14054">
    <property type="entry name" value="DUF4249"/>
    <property type="match status" value="1"/>
</dbReference>
<name>A0A1G8WE43_9BACT</name>
<accession>A0A1G8WE43</accession>
<evidence type="ECO:0000313" key="2">
    <source>
        <dbReference type="Proteomes" id="UP000198510"/>
    </source>
</evidence>
<dbReference type="OrthoDB" id="1115009at2"/>
<keyword evidence="2" id="KW-1185">Reference proteome</keyword>
<dbReference type="EMBL" id="FNFO01000001">
    <property type="protein sequence ID" value="SDJ76538.1"/>
    <property type="molecule type" value="Genomic_DNA"/>
</dbReference>
<dbReference type="InterPro" id="IPR025345">
    <property type="entry name" value="DUF4249"/>
</dbReference>
<dbReference type="PROSITE" id="PS51257">
    <property type="entry name" value="PROKAR_LIPOPROTEIN"/>
    <property type="match status" value="1"/>
</dbReference>
<sequence>MIHSNYRTWLVSGAVGLGLAACVQEVPERYVPTVTPKLVVTGFIGAGDSLLEVEVARTLPIYTVKQNWNEVEIVEGAEVRISDGQEAWTLELVDSAGVYRRIIPTDFIKPERTYYLHVTTPTGEQAEALCTVPSPGGDYQMTYTIDTAVRKYPYQEIDDTLQYLSLFWDDVPGTGDFYHAYAHLRYEAIYYDWVDGQIVDSVWTEQESHIFFSDGISGTSDEGRDGERLVARGGYLQRLNDGGNAWEQRRNLRLTAYLLRVDENYYRYHSALQQQWESDGNPFAEPAPLFSNLEGALGAFGAFHATTLEIEL</sequence>
<protein>
    <recommendedName>
        <fullName evidence="3">DUF4249 domain-containing protein</fullName>
    </recommendedName>
</protein>
<dbReference type="Proteomes" id="UP000198510">
    <property type="component" value="Unassembled WGS sequence"/>
</dbReference>
<reference evidence="1 2" key="1">
    <citation type="submission" date="2016-10" db="EMBL/GenBank/DDBJ databases">
        <authorList>
            <person name="de Groot N.N."/>
        </authorList>
    </citation>
    <scope>NUCLEOTIDE SEQUENCE [LARGE SCALE GENOMIC DNA]</scope>
    <source>
        <strain evidence="1 2">DSM 25186</strain>
    </source>
</reference>
<organism evidence="1 2">
    <name type="scientific">Catalinimonas alkaloidigena</name>
    <dbReference type="NCBI Taxonomy" id="1075417"/>
    <lineage>
        <taxon>Bacteria</taxon>
        <taxon>Pseudomonadati</taxon>
        <taxon>Bacteroidota</taxon>
        <taxon>Cytophagia</taxon>
        <taxon>Cytophagales</taxon>
        <taxon>Catalimonadaceae</taxon>
        <taxon>Catalinimonas</taxon>
    </lineage>
</organism>
<dbReference type="AlphaFoldDB" id="A0A1G8WE43"/>
<dbReference type="RefSeq" id="WP_089677758.1">
    <property type="nucleotide sequence ID" value="NZ_FNFO01000001.1"/>
</dbReference>
<dbReference type="STRING" id="1075417.SAMN05421823_10153"/>